<reference evidence="2 3" key="1">
    <citation type="submission" date="2019-09" db="EMBL/GenBank/DDBJ databases">
        <authorList>
            <person name="Leyn A S."/>
        </authorList>
    </citation>
    <scope>NUCLEOTIDE SEQUENCE [LARGE SCALE GENOMIC DNA]</scope>
    <source>
        <strain evidence="2">AA231_1</strain>
    </source>
</reference>
<evidence type="ECO:0000313" key="3">
    <source>
        <dbReference type="Proteomes" id="UP000399805"/>
    </source>
</evidence>
<proteinExistence type="predicted"/>
<feature type="compositionally biased region" description="Polar residues" evidence="1">
    <location>
        <begin position="159"/>
        <end position="172"/>
    </location>
</feature>
<protein>
    <submittedName>
        <fullName evidence="2">Uncharacterized protein</fullName>
    </submittedName>
</protein>
<sequence>MRGWTLPEPRWEWEWTHPSGPEPPSVEREGPAGRAPGRIATVGTWAGSFTVGRYALQEVFPDVGDLVVGYGAAIGMSFRPNAFVDADRIEFVQLARSVKNGAPYNKYTATDQERKTAESRMVPGDGAHIDQLPRSPVPWYAPATPGRRRKDAKEKPTDASMTDGPNLSSGDDGTSAAVAHTGAWSQQFETAAVATAGPQKGTYYGSVRWGWSWPERRAPELLKFEVVSAGVPSPAFLAAARLWNDSKTTGDARPEAVPIAERRTVTAKTAQLWDNLVTRVTIAALPKGTPLQRIDLRPSSLVPSRSWFWTKVAVTGGRHAGRTGWLWLTDLSR</sequence>
<dbReference type="Proteomes" id="UP000399805">
    <property type="component" value="Unassembled WGS sequence"/>
</dbReference>
<evidence type="ECO:0000313" key="2">
    <source>
        <dbReference type="EMBL" id="VVJ17669.1"/>
    </source>
</evidence>
<dbReference type="AlphaFoldDB" id="A0A6I8LRG0"/>
<feature type="region of interest" description="Disordered" evidence="1">
    <location>
        <begin position="13"/>
        <end position="35"/>
    </location>
</feature>
<name>A0A6I8LRG0_9PSEU</name>
<accession>A0A6I8LRG0</accession>
<evidence type="ECO:0000256" key="1">
    <source>
        <dbReference type="SAM" id="MobiDB-lite"/>
    </source>
</evidence>
<feature type="region of interest" description="Disordered" evidence="1">
    <location>
        <begin position="109"/>
        <end position="175"/>
    </location>
</feature>
<dbReference type="EMBL" id="CABVGP010000001">
    <property type="protein sequence ID" value="VVJ17669.1"/>
    <property type="molecule type" value="Genomic_DNA"/>
</dbReference>
<keyword evidence="3" id="KW-1185">Reference proteome</keyword>
<organism evidence="2 3">
    <name type="scientific">Amycolatopsis camponoti</name>
    <dbReference type="NCBI Taxonomy" id="2606593"/>
    <lineage>
        <taxon>Bacteria</taxon>
        <taxon>Bacillati</taxon>
        <taxon>Actinomycetota</taxon>
        <taxon>Actinomycetes</taxon>
        <taxon>Pseudonocardiales</taxon>
        <taxon>Pseudonocardiaceae</taxon>
        <taxon>Amycolatopsis</taxon>
    </lineage>
</organism>
<gene>
    <name evidence="2" type="ORF">AA23TX_02690</name>
</gene>
<dbReference type="RefSeq" id="WP_155542799.1">
    <property type="nucleotide sequence ID" value="NZ_CABVGP010000001.1"/>
</dbReference>